<keyword evidence="2" id="KW-1185">Reference proteome</keyword>
<dbReference type="EMBL" id="JAVDXO010000002">
    <property type="protein sequence ID" value="MDR7305824.1"/>
    <property type="molecule type" value="Genomic_DNA"/>
</dbReference>
<evidence type="ECO:0000313" key="1">
    <source>
        <dbReference type="EMBL" id="MDR7305824.1"/>
    </source>
</evidence>
<comment type="caution">
    <text evidence="1">The sequence shown here is derived from an EMBL/GenBank/DDBJ whole genome shotgun (WGS) entry which is preliminary data.</text>
</comment>
<evidence type="ECO:0000313" key="2">
    <source>
        <dbReference type="Proteomes" id="UP001268089"/>
    </source>
</evidence>
<protein>
    <submittedName>
        <fullName evidence="1">ABC-type amino acid transport substrate-binding protein</fullName>
    </submittedName>
</protein>
<dbReference type="Gene3D" id="3.40.190.10">
    <property type="entry name" value="Periplasmic binding protein-like II"/>
    <property type="match status" value="2"/>
</dbReference>
<proteinExistence type="predicted"/>
<dbReference type="SUPFAM" id="SSF53850">
    <property type="entry name" value="Periplasmic binding protein-like II"/>
    <property type="match status" value="1"/>
</dbReference>
<name>A0ABU1ZJV2_9BURK</name>
<organism evidence="1 2">
    <name type="scientific">Rhodoferax saidenbachensis</name>
    <dbReference type="NCBI Taxonomy" id="1484693"/>
    <lineage>
        <taxon>Bacteria</taxon>
        <taxon>Pseudomonadati</taxon>
        <taxon>Pseudomonadota</taxon>
        <taxon>Betaproteobacteria</taxon>
        <taxon>Burkholderiales</taxon>
        <taxon>Comamonadaceae</taxon>
        <taxon>Rhodoferax</taxon>
    </lineage>
</organism>
<gene>
    <name evidence="1" type="ORF">J2X15_001102</name>
</gene>
<accession>A0ABU1ZJV2</accession>
<dbReference type="RefSeq" id="WP_310340109.1">
    <property type="nucleotide sequence ID" value="NZ_JAVDXO010000002.1"/>
</dbReference>
<dbReference type="Proteomes" id="UP001268089">
    <property type="component" value="Unassembled WGS sequence"/>
</dbReference>
<sequence>MDDIRIGGSRRLARWRSTILFCSLLTLVGLCGAQSVLRIARIENVPDQQVGAEILTVVYSKLGIQLQFVDGPAKRSLLESSEGRLDGEIQRVLDVQNEYPTLLAVPVSINYIEPTAFTKRASFAVTGWDSLRPYKIGIVRGVGSSERGTAGMPQVEPTTNMEQMMLMLNADRTDVAVNDLFSGMLILHRLGLQEVIHPLLPVLQRIELYHFLNERHRALVPRVEAVIRQMKSSGELASLRKKITDRLLSEISK</sequence>
<reference evidence="1 2" key="1">
    <citation type="submission" date="2023-07" db="EMBL/GenBank/DDBJ databases">
        <title>Sorghum-associated microbial communities from plants grown in Nebraska, USA.</title>
        <authorList>
            <person name="Schachtman D."/>
        </authorList>
    </citation>
    <scope>NUCLEOTIDE SEQUENCE [LARGE SCALE GENOMIC DNA]</scope>
    <source>
        <strain evidence="1 2">BE308</strain>
    </source>
</reference>